<accession>S4XI76</accession>
<keyword evidence="5 6" id="KW-0472">Membrane</keyword>
<evidence type="ECO:0000256" key="3">
    <source>
        <dbReference type="ARBA" id="ARBA00022692"/>
    </source>
</evidence>
<evidence type="ECO:0000259" key="7">
    <source>
        <dbReference type="Pfam" id="PF01292"/>
    </source>
</evidence>
<gene>
    <name evidence="8" type="ORF">A606_03350</name>
</gene>
<dbReference type="GO" id="GO:0009055">
    <property type="term" value="F:electron transfer activity"/>
    <property type="evidence" value="ECO:0007669"/>
    <property type="project" value="InterPro"/>
</dbReference>
<sequence>MKSTPKTEKKPEKKKEPFTLFGMEVADLWAMVVASVGGAAAGAWAAIKGLGKKGAMIFGAALVAAIIIVVAVRWFIHLDFMESWMEQYPGEYEPAASIAPDEGFPIWARWQHYLNFLFMALILQSGLRVRTQQKPPAVWQPKKGGKKISINLWLHTSLDLFWMLNGLIFIVLLFVTGHWARIVPTSWEVFPNAISAGLQYASFEWPAENGWTNFNSIQQIMYFLVIFIAAPLAIISGLRMSEWWPSEAKKLNKIYPAPVARKIHFPTMLFFVIFVFIHVFLVFTTGMTHNLNHMFAGNHSGNWGGFLWFVFGLAVVIGLVSAARPLVIQPVAGKFGQVSAR</sequence>
<keyword evidence="9" id="KW-1185">Reference proteome</keyword>
<feature type="transmembrane region" description="Helical" evidence="6">
    <location>
        <begin position="110"/>
        <end position="129"/>
    </location>
</feature>
<protein>
    <recommendedName>
        <fullName evidence="7">Cytochrome b561 bacterial/Ni-hydrogenase domain-containing protein</fullName>
    </recommendedName>
</protein>
<proteinExistence type="predicted"/>
<dbReference type="eggNOG" id="COG4117">
    <property type="taxonomic scope" value="Bacteria"/>
</dbReference>
<organism evidence="8 9">
    <name type="scientific">Corynebacterium terpenotabidum Y-11</name>
    <dbReference type="NCBI Taxonomy" id="1200352"/>
    <lineage>
        <taxon>Bacteria</taxon>
        <taxon>Bacillati</taxon>
        <taxon>Actinomycetota</taxon>
        <taxon>Actinomycetes</taxon>
        <taxon>Mycobacteriales</taxon>
        <taxon>Corynebacteriaceae</taxon>
        <taxon>Corynebacterium</taxon>
    </lineage>
</organism>
<dbReference type="GO" id="GO:0022904">
    <property type="term" value="P:respiratory electron transport chain"/>
    <property type="evidence" value="ECO:0007669"/>
    <property type="project" value="InterPro"/>
</dbReference>
<evidence type="ECO:0000313" key="9">
    <source>
        <dbReference type="Proteomes" id="UP000014809"/>
    </source>
</evidence>
<dbReference type="InterPro" id="IPR016174">
    <property type="entry name" value="Di-haem_cyt_TM"/>
</dbReference>
<dbReference type="STRING" id="1200352.A606_03350"/>
<feature type="transmembrane region" description="Helical" evidence="6">
    <location>
        <begin position="54"/>
        <end position="76"/>
    </location>
</feature>
<comment type="subcellular location">
    <subcellularLocation>
        <location evidence="1">Cell membrane</location>
        <topology evidence="1">Multi-pass membrane protein</topology>
    </subcellularLocation>
</comment>
<dbReference type="KEGG" id="cter:A606_03350"/>
<evidence type="ECO:0000256" key="2">
    <source>
        <dbReference type="ARBA" id="ARBA00022475"/>
    </source>
</evidence>
<evidence type="ECO:0000256" key="6">
    <source>
        <dbReference type="SAM" id="Phobius"/>
    </source>
</evidence>
<name>S4XI76_9CORY</name>
<keyword evidence="2" id="KW-1003">Cell membrane</keyword>
<evidence type="ECO:0000256" key="5">
    <source>
        <dbReference type="ARBA" id="ARBA00023136"/>
    </source>
</evidence>
<dbReference type="PANTHER" id="PTHR30485">
    <property type="entry name" value="NI/FE-HYDROGENASE 1 B-TYPE CYTOCHROME SUBUNIT"/>
    <property type="match status" value="1"/>
</dbReference>
<evidence type="ECO:0000256" key="4">
    <source>
        <dbReference type="ARBA" id="ARBA00022989"/>
    </source>
</evidence>
<reference evidence="8 9" key="1">
    <citation type="submission" date="2012-06" db="EMBL/GenBank/DDBJ databases">
        <title>Complete genome sequence of Corynebacterium terpenotabidum Y-11 (=DSM 44721).</title>
        <authorList>
            <person name="Ruckert C."/>
            <person name="Albersmeier A."/>
            <person name="Al-Dilaimi A."/>
            <person name="Szczepanowski R."/>
            <person name="Kalinowski J."/>
        </authorList>
    </citation>
    <scope>NUCLEOTIDE SEQUENCE [LARGE SCALE GENOMIC DNA]</scope>
    <source>
        <strain evidence="8 9">Y-11</strain>
    </source>
</reference>
<dbReference type="Gene3D" id="1.20.950.20">
    <property type="entry name" value="Transmembrane di-heme cytochromes, Chain C"/>
    <property type="match status" value="1"/>
</dbReference>
<dbReference type="GO" id="GO:0005886">
    <property type="term" value="C:plasma membrane"/>
    <property type="evidence" value="ECO:0007669"/>
    <property type="project" value="UniProtKB-SubCell"/>
</dbReference>
<dbReference type="PANTHER" id="PTHR30485:SF1">
    <property type="entry name" value="CYTOCHROME YDHU-RELATED"/>
    <property type="match status" value="1"/>
</dbReference>
<evidence type="ECO:0000256" key="1">
    <source>
        <dbReference type="ARBA" id="ARBA00004651"/>
    </source>
</evidence>
<dbReference type="EMBL" id="CP003696">
    <property type="protein sequence ID" value="AGP30323.1"/>
    <property type="molecule type" value="Genomic_DNA"/>
</dbReference>
<dbReference type="InterPro" id="IPR051542">
    <property type="entry name" value="Hydrogenase_cytochrome"/>
</dbReference>
<dbReference type="Pfam" id="PF01292">
    <property type="entry name" value="Ni_hydr_CYTB"/>
    <property type="match status" value="1"/>
</dbReference>
<dbReference type="Proteomes" id="UP000014809">
    <property type="component" value="Chromosome"/>
</dbReference>
<dbReference type="InterPro" id="IPR011577">
    <property type="entry name" value="Cyt_b561_bac/Ni-Hgenase"/>
</dbReference>
<dbReference type="SUPFAM" id="SSF81342">
    <property type="entry name" value="Transmembrane di-heme cytochromes"/>
    <property type="match status" value="1"/>
</dbReference>
<dbReference type="PATRIC" id="fig|1200352.3.peg.672"/>
<dbReference type="AlphaFoldDB" id="S4XI76"/>
<feature type="transmembrane region" description="Helical" evidence="6">
    <location>
        <begin position="306"/>
        <end position="327"/>
    </location>
</feature>
<evidence type="ECO:0000313" key="8">
    <source>
        <dbReference type="EMBL" id="AGP30323.1"/>
    </source>
</evidence>
<feature type="domain" description="Cytochrome b561 bacterial/Ni-hydrogenase" evidence="7">
    <location>
        <begin position="104"/>
        <end position="296"/>
    </location>
</feature>
<dbReference type="GO" id="GO:0020037">
    <property type="term" value="F:heme binding"/>
    <property type="evidence" value="ECO:0007669"/>
    <property type="project" value="TreeGrafter"/>
</dbReference>
<feature type="transmembrane region" description="Helical" evidence="6">
    <location>
        <begin position="263"/>
        <end position="286"/>
    </location>
</feature>
<dbReference type="HOGENOM" id="CLU_025864_0_0_11"/>
<feature type="transmembrane region" description="Helical" evidence="6">
    <location>
        <begin position="150"/>
        <end position="175"/>
    </location>
</feature>
<keyword evidence="3 6" id="KW-0812">Transmembrane</keyword>
<keyword evidence="4 6" id="KW-1133">Transmembrane helix</keyword>
<feature type="transmembrane region" description="Helical" evidence="6">
    <location>
        <begin position="220"/>
        <end position="242"/>
    </location>
</feature>
<feature type="transmembrane region" description="Helical" evidence="6">
    <location>
        <begin position="28"/>
        <end position="47"/>
    </location>
</feature>